<name>A0A7M2RJ78_9FIRM</name>
<keyword evidence="2" id="KW-1185">Reference proteome</keyword>
<dbReference type="GO" id="GO:0016791">
    <property type="term" value="F:phosphatase activity"/>
    <property type="evidence" value="ECO:0007669"/>
    <property type="project" value="TreeGrafter"/>
</dbReference>
<dbReference type="InterPro" id="IPR036412">
    <property type="entry name" value="HAD-like_sf"/>
</dbReference>
<dbReference type="SUPFAM" id="SSF56784">
    <property type="entry name" value="HAD-like"/>
    <property type="match status" value="1"/>
</dbReference>
<dbReference type="GO" id="GO:0005829">
    <property type="term" value="C:cytosol"/>
    <property type="evidence" value="ECO:0007669"/>
    <property type="project" value="TreeGrafter"/>
</dbReference>
<dbReference type="KEGG" id="bliq:INP51_05000"/>
<dbReference type="RefSeq" id="WP_193736629.1">
    <property type="nucleotide sequence ID" value="NZ_CP063304.1"/>
</dbReference>
<dbReference type="NCBIfam" id="TIGR01484">
    <property type="entry name" value="HAD-SF-IIB"/>
    <property type="match status" value="1"/>
</dbReference>
<dbReference type="InterPro" id="IPR006379">
    <property type="entry name" value="HAD-SF_hydro_IIB"/>
</dbReference>
<keyword evidence="1" id="KW-0378">Hydrolase</keyword>
<dbReference type="PANTHER" id="PTHR10000:SF53">
    <property type="entry name" value="5-AMINO-6-(5-PHOSPHO-D-RIBITYLAMINO)URACIL PHOSPHATASE YBJI-RELATED"/>
    <property type="match status" value="1"/>
</dbReference>
<dbReference type="Proteomes" id="UP000593601">
    <property type="component" value="Chromosome"/>
</dbReference>
<dbReference type="EMBL" id="CP063304">
    <property type="protein sequence ID" value="QOV20309.1"/>
    <property type="molecule type" value="Genomic_DNA"/>
</dbReference>
<reference evidence="1 2" key="1">
    <citation type="submission" date="2020-10" db="EMBL/GenBank/DDBJ databases">
        <title>Blautia liquoris sp.nov., isolated from the mud in a fermentation cellar used for the production of Chinese strong-flavoured liquor.</title>
        <authorList>
            <person name="Lu L."/>
        </authorList>
    </citation>
    <scope>NUCLEOTIDE SEQUENCE [LARGE SCALE GENOMIC DNA]</scope>
    <source>
        <strain evidence="1 2">LZLJ-3</strain>
    </source>
</reference>
<evidence type="ECO:0000313" key="1">
    <source>
        <dbReference type="EMBL" id="QOV20309.1"/>
    </source>
</evidence>
<dbReference type="SFLD" id="SFLDS00003">
    <property type="entry name" value="Haloacid_Dehalogenase"/>
    <property type="match status" value="1"/>
</dbReference>
<dbReference type="AlphaFoldDB" id="A0A7M2RJ78"/>
<dbReference type="Gene3D" id="3.30.1240.10">
    <property type="match status" value="1"/>
</dbReference>
<dbReference type="SFLD" id="SFLDG01140">
    <property type="entry name" value="C2.B:_Phosphomannomutase_and_P"/>
    <property type="match status" value="1"/>
</dbReference>
<dbReference type="Pfam" id="PF08282">
    <property type="entry name" value="Hydrolase_3"/>
    <property type="match status" value="1"/>
</dbReference>
<accession>A0A7M2RJ78</accession>
<evidence type="ECO:0000313" key="2">
    <source>
        <dbReference type="Proteomes" id="UP000593601"/>
    </source>
</evidence>
<dbReference type="Gene3D" id="3.40.50.1000">
    <property type="entry name" value="HAD superfamily/HAD-like"/>
    <property type="match status" value="1"/>
</dbReference>
<organism evidence="1 2">
    <name type="scientific">Blautia liquoris</name>
    <dbReference type="NCBI Taxonomy" id="2779518"/>
    <lineage>
        <taxon>Bacteria</taxon>
        <taxon>Bacillati</taxon>
        <taxon>Bacillota</taxon>
        <taxon>Clostridia</taxon>
        <taxon>Lachnospirales</taxon>
        <taxon>Lachnospiraceae</taxon>
        <taxon>Blautia</taxon>
    </lineage>
</organism>
<protein>
    <submittedName>
        <fullName evidence="1">HAD-IIB family hydrolase</fullName>
    </submittedName>
</protein>
<gene>
    <name evidence="1" type="ORF">INP51_05000</name>
</gene>
<dbReference type="InterPro" id="IPR023214">
    <property type="entry name" value="HAD_sf"/>
</dbReference>
<sequence>MIKLIITDLDGTFLNSKGSFEKEYYQKIKKIMDINHIAFAACTGKQCERVEELFNFEDSKDIWILGDSATRIKYNGEYVYESFLPNSLGINIIDKLESIASDHTIIACTPTSAFIKSTVDKEIVEKLRQSYAVVKVLDNFREIKEDFVKITVFDAKLRCFEHVKQLLEFKDKAYIVASEAAWIDISNYNVHKGTTVHQLQKILNVTKDETMAFGDGLNDIELMDAATYSFAVRNASDQIKEKATFITKSNDDNGVLQAIEKILLLQNENKSYGNLYGEVCAKR</sequence>
<proteinExistence type="predicted"/>
<dbReference type="PANTHER" id="PTHR10000">
    <property type="entry name" value="PHOSPHOSERINE PHOSPHATASE"/>
    <property type="match status" value="1"/>
</dbReference>
<dbReference type="GO" id="GO:0000287">
    <property type="term" value="F:magnesium ion binding"/>
    <property type="evidence" value="ECO:0007669"/>
    <property type="project" value="TreeGrafter"/>
</dbReference>